<proteinExistence type="inferred from homology"/>
<dbReference type="EC" id="6.3.5.13" evidence="1"/>
<comment type="subunit">
    <text evidence="1">Forms a heterodimer with GatD.</text>
</comment>
<evidence type="ECO:0000259" key="3">
    <source>
        <dbReference type="Pfam" id="PF08353"/>
    </source>
</evidence>
<evidence type="ECO:0000313" key="4">
    <source>
        <dbReference type="EMBL" id="KKS09231.1"/>
    </source>
</evidence>
<dbReference type="SUPFAM" id="SSF53623">
    <property type="entry name" value="MurD-like peptide ligases, catalytic domain"/>
    <property type="match status" value="1"/>
</dbReference>
<dbReference type="Pfam" id="PF08245">
    <property type="entry name" value="Mur_ligase_M"/>
    <property type="match status" value="1"/>
</dbReference>
<dbReference type="GO" id="GO:0071555">
    <property type="term" value="P:cell wall organization"/>
    <property type="evidence" value="ECO:0007669"/>
    <property type="project" value="UniProtKB-KW"/>
</dbReference>
<dbReference type="PANTHER" id="PTHR23135">
    <property type="entry name" value="MUR LIGASE FAMILY MEMBER"/>
    <property type="match status" value="1"/>
</dbReference>
<dbReference type="Proteomes" id="UP000033869">
    <property type="component" value="Unassembled WGS sequence"/>
</dbReference>
<feature type="active site" evidence="1">
    <location>
        <position position="366"/>
    </location>
</feature>
<keyword evidence="1" id="KW-0133">Cell shape</keyword>
<feature type="binding site" evidence="1">
    <location>
        <position position="234"/>
    </location>
    <ligand>
        <name>Zn(2+)</name>
        <dbReference type="ChEBI" id="CHEBI:29105"/>
    </ligand>
</feature>
<dbReference type="GO" id="GO:0008270">
    <property type="term" value="F:zinc ion binding"/>
    <property type="evidence" value="ECO:0007669"/>
    <property type="project" value="UniProtKB-UniRule"/>
</dbReference>
<comment type="function">
    <text evidence="1">The lipid II isoglutaminyl synthase complex catalyzes the formation of alpha-D-isoglutamine in the cell wall lipid II stem peptide. The MurT subunit catalyzes the ATP-dependent amidation of D-glutamate residue of lipid II, converting it to an isoglutamine residue.</text>
</comment>
<evidence type="ECO:0000256" key="1">
    <source>
        <dbReference type="HAMAP-Rule" id="MF_02214"/>
    </source>
</evidence>
<keyword evidence="1" id="KW-0067">ATP-binding</keyword>
<dbReference type="GO" id="GO:0016881">
    <property type="term" value="F:acid-amino acid ligase activity"/>
    <property type="evidence" value="ECO:0007669"/>
    <property type="project" value="InterPro"/>
</dbReference>
<keyword evidence="1" id="KW-0573">Peptidoglycan synthesis</keyword>
<dbReference type="InterPro" id="IPR036565">
    <property type="entry name" value="Mur-like_cat_sf"/>
</dbReference>
<reference evidence="4 5" key="1">
    <citation type="journal article" date="2015" name="Nature">
        <title>rRNA introns, odd ribosomes, and small enigmatic genomes across a large radiation of phyla.</title>
        <authorList>
            <person name="Brown C.T."/>
            <person name="Hug L.A."/>
            <person name="Thomas B.C."/>
            <person name="Sharon I."/>
            <person name="Castelle C.J."/>
            <person name="Singh A."/>
            <person name="Wilkins M.J."/>
            <person name="Williams K.H."/>
            <person name="Banfield J.F."/>
        </authorList>
    </citation>
    <scope>NUCLEOTIDE SEQUENCE [LARGE SCALE GENOMIC DNA]</scope>
</reference>
<comment type="caution">
    <text evidence="4">The sequence shown here is derived from an EMBL/GenBank/DDBJ whole genome shotgun (WGS) entry which is preliminary data.</text>
</comment>
<accession>A0A0G0YI70</accession>
<comment type="similarity">
    <text evidence="1">Belongs to the MurCDEF family. MurT subfamily.</text>
</comment>
<dbReference type="PATRIC" id="fig|1618344.3.peg.336"/>
<dbReference type="GO" id="GO:0140282">
    <property type="term" value="F:carbon-nitrogen ligase activity on lipid II"/>
    <property type="evidence" value="ECO:0007669"/>
    <property type="project" value="UniProtKB-UniRule"/>
</dbReference>
<dbReference type="Gene3D" id="3.40.1190.10">
    <property type="entry name" value="Mur-like, catalytic domain"/>
    <property type="match status" value="1"/>
</dbReference>
<dbReference type="EMBL" id="LCBL01000002">
    <property type="protein sequence ID" value="KKS09231.1"/>
    <property type="molecule type" value="Genomic_DNA"/>
</dbReference>
<gene>
    <name evidence="1" type="primary">murT</name>
    <name evidence="4" type="ORF">UU65_C0002G0009</name>
</gene>
<feature type="binding site" evidence="1">
    <location>
        <position position="212"/>
    </location>
    <ligand>
        <name>Zn(2+)</name>
        <dbReference type="ChEBI" id="CHEBI:29105"/>
    </ligand>
</feature>
<dbReference type="InterPro" id="IPR013221">
    <property type="entry name" value="Mur_ligase_cen"/>
</dbReference>
<protein>
    <recommendedName>
        <fullName evidence="1">Lipid II isoglutaminyl synthase (glutamine-hydrolyzing) subunit MurT</fullName>
        <ecNumber evidence="1">6.3.5.13</ecNumber>
    </recommendedName>
</protein>
<keyword evidence="1" id="KW-0862">Zinc</keyword>
<feature type="binding site" evidence="1">
    <location>
        <position position="237"/>
    </location>
    <ligand>
        <name>Zn(2+)</name>
        <dbReference type="ChEBI" id="CHEBI:29105"/>
    </ligand>
</feature>
<dbReference type="GO" id="GO:0005524">
    <property type="term" value="F:ATP binding"/>
    <property type="evidence" value="ECO:0007669"/>
    <property type="project" value="UniProtKB-UniRule"/>
</dbReference>
<comment type="catalytic activity">
    <reaction evidence="1">
        <text>beta-D-GlcNAc-(1-&gt;4)-Mur2Ac(oyl-L-Ala-gamma-D-Glu-L-Lys-D-Ala-D-Ala)-di-trans,octa-cis-undecaprenyl diphosphate + ATP = beta-D-GlcNAc-(1-&gt;4)-Mur2Ac(oyl-L-Ala-gamma-D-O-P-Glu-L-Lys-D-Ala-D-Ala)-di-trans,octa-cis-undecaprenyl diphosphate + ADP</text>
        <dbReference type="Rhea" id="RHEA:59488"/>
        <dbReference type="ChEBI" id="CHEBI:30616"/>
        <dbReference type="ChEBI" id="CHEBI:60033"/>
        <dbReference type="ChEBI" id="CHEBI:143132"/>
        <dbReference type="ChEBI" id="CHEBI:456216"/>
    </reaction>
</comment>
<comment type="catalytic activity">
    <reaction evidence="1">
        <text>beta-D-GlcNAc-(1-&gt;4)-Mur2Ac(oyl-L-Ala-gamma-D-Glu-L-Lys-D-Ala-D-Ala)-di-trans,octa-cis-undecaprenyl diphosphate + L-glutamine + ATP + H2O = beta-D-GlcNAc-(1-&gt;4)-Mur2Ac(oyl-L-Ala-D-isoglutaminyl-L-Lys-D-Ala-D-Ala)-di-trans,octa-cis-undecaprenyl diphosphate + L-glutamate + ADP + phosphate + H(+)</text>
        <dbReference type="Rhea" id="RHEA:57928"/>
        <dbReference type="ChEBI" id="CHEBI:15377"/>
        <dbReference type="ChEBI" id="CHEBI:15378"/>
        <dbReference type="ChEBI" id="CHEBI:29985"/>
        <dbReference type="ChEBI" id="CHEBI:30616"/>
        <dbReference type="ChEBI" id="CHEBI:43474"/>
        <dbReference type="ChEBI" id="CHEBI:58359"/>
        <dbReference type="ChEBI" id="CHEBI:60033"/>
        <dbReference type="ChEBI" id="CHEBI:62233"/>
        <dbReference type="ChEBI" id="CHEBI:456216"/>
        <dbReference type="EC" id="6.3.5.13"/>
    </reaction>
</comment>
<feature type="binding site" evidence="1">
    <location>
        <position position="215"/>
    </location>
    <ligand>
        <name>Zn(2+)</name>
        <dbReference type="ChEBI" id="CHEBI:29105"/>
    </ligand>
</feature>
<dbReference type="Pfam" id="PF08353">
    <property type="entry name" value="MurT_C"/>
    <property type="match status" value="1"/>
</dbReference>
<organism evidence="4 5">
    <name type="scientific">candidate division CPR2 bacterium GW2011_GWC1_41_48</name>
    <dbReference type="NCBI Taxonomy" id="1618344"/>
    <lineage>
        <taxon>Bacteria</taxon>
        <taxon>Bacteria division CPR2</taxon>
    </lineage>
</organism>
<dbReference type="PANTHER" id="PTHR23135:SF7">
    <property type="entry name" value="LIPID II ISOGLUTAMINYL SYNTHASE (GLUTAMINE-HYDROLYZING) SUBUNIT MURT"/>
    <property type="match status" value="1"/>
</dbReference>
<evidence type="ECO:0000259" key="2">
    <source>
        <dbReference type="Pfam" id="PF08245"/>
    </source>
</evidence>
<comment type="catalytic activity">
    <reaction evidence="1">
        <text>beta-D-GlcNAc-(1-&gt;4)-Mur2Ac(oyl-L-Ala-gamma-D-O-P-Glu-L-Lys-D-Ala-D-Ala)-di-trans,octa-cis-undecaprenyl diphosphate + NH4(+) = beta-D-GlcNAc-(1-&gt;4)-Mur2Ac(oyl-L-Ala-D-isoglutaminyl-L-Lys-D-Ala-D-Ala)-di-trans,octa-cis-undecaprenyl diphosphate + phosphate + H(+)</text>
        <dbReference type="Rhea" id="RHEA:57932"/>
        <dbReference type="ChEBI" id="CHEBI:15378"/>
        <dbReference type="ChEBI" id="CHEBI:28938"/>
        <dbReference type="ChEBI" id="CHEBI:43474"/>
        <dbReference type="ChEBI" id="CHEBI:62233"/>
        <dbReference type="ChEBI" id="CHEBI:143132"/>
    </reaction>
</comment>
<dbReference type="InterPro" id="IPR043703">
    <property type="entry name" value="Lipid_II_synth_MurT"/>
</dbReference>
<dbReference type="AlphaFoldDB" id="A0A0G0YI70"/>
<dbReference type="HAMAP" id="MF_02214">
    <property type="entry name" value="Lipid_II_synth_MurT"/>
    <property type="match status" value="1"/>
</dbReference>
<name>A0A0G0YI70_UNCC2</name>
<keyword evidence="1" id="KW-0547">Nucleotide-binding</keyword>
<feature type="domain" description="Mur ligase central" evidence="2">
    <location>
        <begin position="55"/>
        <end position="288"/>
    </location>
</feature>
<keyword evidence="1" id="KW-0436">Ligase</keyword>
<keyword evidence="1" id="KW-0961">Cell wall biogenesis/degradation</keyword>
<keyword evidence="1" id="KW-0479">Metal-binding</keyword>
<dbReference type="GO" id="GO:0008360">
    <property type="term" value="P:regulation of cell shape"/>
    <property type="evidence" value="ECO:0007669"/>
    <property type="project" value="UniProtKB-KW"/>
</dbReference>
<comment type="pathway">
    <text evidence="1">Cell wall biogenesis; peptidoglycan biosynthesis.</text>
</comment>
<dbReference type="GO" id="GO:0009252">
    <property type="term" value="P:peptidoglycan biosynthetic process"/>
    <property type="evidence" value="ECO:0007669"/>
    <property type="project" value="UniProtKB-UniRule"/>
</dbReference>
<dbReference type="UniPathway" id="UPA00219"/>
<feature type="domain" description="Lipid II isoglutaminyl synthase (glutamine-hydrolyzing) subunit MurT C-terminal" evidence="3">
    <location>
        <begin position="330"/>
        <end position="441"/>
    </location>
</feature>
<evidence type="ECO:0000313" key="5">
    <source>
        <dbReference type="Proteomes" id="UP000033869"/>
    </source>
</evidence>
<dbReference type="InterPro" id="IPR013564">
    <property type="entry name" value="MurT_C"/>
</dbReference>
<sequence>MRKFFAILIGKLIITITRITRRGGGSALPGLVALKIDPKLVSKITERLSNGPVIITGTNGKTTTAKYLSEILKASGLKVIANGSGSNMLRGIASTLIERSSLFGRPKGDIGLFEIDEATMPEATANINPKYILVTNLFRDQLDRYGELDKTATIIASSLKGLKGINVILNADDPLVASLSNQVDRASKVTYFGLDENRYLTSSKASFDSKDCILCGRELNFSKRYYAHLGEYSCSNCDFKRPYPDYIASGISLNGIKEARVNFSNQKNVISATLKLSGLYNIYNALGAYSLSETIGIADALTQGVLENVSAAFGRMEKIEFKGKEIYLLLIKNPIGFTQVIETLSTDGNAKNFLICLNDNFADGTDVSWIWDADLETLNNDFNSIICSGTRSHDMTLRLKYADLDTSKIETIEDSVTALSKALDKLGAKETLYILPTYTAMLEIRKYLTKEGAVAGFWEEQK</sequence>